<name>Q33A45_ORYSJ</name>
<protein>
    <submittedName>
        <fullName evidence="3">Retrotransposon protein, putative, unclassified, expressed</fullName>
    </submittedName>
</protein>
<reference evidence="3" key="3">
    <citation type="submission" date="2006-07" db="EMBL/GenBank/DDBJ databases">
        <authorList>
            <person name="Buell R."/>
        </authorList>
    </citation>
    <scope>NUCLEOTIDE SEQUENCE</scope>
</reference>
<dbReference type="CDD" id="cd00303">
    <property type="entry name" value="retropepsin_like"/>
    <property type="match status" value="1"/>
</dbReference>
<evidence type="ECO:0000313" key="3">
    <source>
        <dbReference type="EMBL" id="ABB47082.1"/>
    </source>
</evidence>
<dbReference type="AlphaFoldDB" id="Q33A45"/>
<dbReference type="InterPro" id="IPR021109">
    <property type="entry name" value="Peptidase_aspartic_dom_sf"/>
</dbReference>
<evidence type="ECO:0000259" key="2">
    <source>
        <dbReference type="Pfam" id="PF03732"/>
    </source>
</evidence>
<feature type="region of interest" description="Disordered" evidence="1">
    <location>
        <begin position="20"/>
        <end position="84"/>
    </location>
</feature>
<dbReference type="EMBL" id="DP000086">
    <property type="protein sequence ID" value="ABB47082.1"/>
    <property type="molecule type" value="Genomic_DNA"/>
</dbReference>
<reference evidence="3" key="2">
    <citation type="submission" date="2003-05" db="EMBL/GenBank/DDBJ databases">
        <authorList>
            <person name="Buell C.R."/>
            <person name="Wing R.A."/>
            <person name="McCombie W.R."/>
            <person name="Messing J."/>
            <person name="Yuan Q."/>
            <person name="Ouyang S."/>
        </authorList>
    </citation>
    <scope>NUCLEOTIDE SEQUENCE</scope>
</reference>
<organism evidence="3">
    <name type="scientific">Oryza sativa subsp. japonica</name>
    <name type="common">Rice</name>
    <dbReference type="NCBI Taxonomy" id="39947"/>
    <lineage>
        <taxon>Eukaryota</taxon>
        <taxon>Viridiplantae</taxon>
        <taxon>Streptophyta</taxon>
        <taxon>Embryophyta</taxon>
        <taxon>Tracheophyta</taxon>
        <taxon>Spermatophyta</taxon>
        <taxon>Magnoliopsida</taxon>
        <taxon>Liliopsida</taxon>
        <taxon>Poales</taxon>
        <taxon>Poaceae</taxon>
        <taxon>BOP clade</taxon>
        <taxon>Oryzoideae</taxon>
        <taxon>Oryzeae</taxon>
        <taxon>Oryzinae</taxon>
        <taxon>Oryza</taxon>
        <taxon>Oryza sativa</taxon>
    </lineage>
</organism>
<reference evidence="3" key="1">
    <citation type="journal article" date="2003" name="Science">
        <title>In-depth view of structure, activity, and evolution of rice chromosome 10.</title>
        <authorList>
            <consortium name="Rice Chromosome 10 Sequencing Consortium"/>
        </authorList>
    </citation>
    <scope>NUCLEOTIDE SEQUENCE [LARGE SCALE GENOMIC DNA]</scope>
</reference>
<dbReference type="Pfam" id="PF03732">
    <property type="entry name" value="Retrotrans_gag"/>
    <property type="match status" value="1"/>
</dbReference>
<gene>
    <name evidence="3" type="ordered locus">LOC_Os10g15340</name>
</gene>
<dbReference type="Gene3D" id="2.40.70.10">
    <property type="entry name" value="Acid Proteases"/>
    <property type="match status" value="1"/>
</dbReference>
<evidence type="ECO:0000256" key="1">
    <source>
        <dbReference type="SAM" id="MobiDB-lite"/>
    </source>
</evidence>
<dbReference type="PANTHER" id="PTHR33223:SF6">
    <property type="entry name" value="CCHC-TYPE DOMAIN-CONTAINING PROTEIN"/>
    <property type="match status" value="1"/>
</dbReference>
<dbReference type="InterPro" id="IPR005162">
    <property type="entry name" value="Retrotrans_gag_dom"/>
</dbReference>
<sequence length="828" mass="94284">MAMTTAAAPARRHRRLEAVGGGNATGCRRGRASGGLHAKRRASRGRGDYCEAAGGDGATGRRSGKEGEAAGGGRRHGRERRMAGRGAMNSCVPDYLIQGNGTVYTIDSCYKKTGVHKGAPQQKPWADMIADVMREQFGLKPKDSGNLYRHPYLEHFERVPLPNRYKVPDFSKFSGKDNVTTYEHVNRFLAHCGEVSATDALRVRLFPSRSAFTWFSALPYNFVHTWADLERQFHKYFYSGIHQMKLSDLTSIKQKHDESVQDYIQRFRDMRNRCFSFALTDSQLADLAFQGLLAPTREKFATQEFESLAHLAQKVKNVNTYLSEVEEEEDPEVATAEWARNKRVVTCQWVKDSGKEETFDFDITKANKIFDLLLREKQIHLPAGHMIPSAIELGKRKYCKWHSTGSYSTNECKVFRQQIQSAIEQRRIKFDDPKKSMEINGNPFPVNMNGGMRLPSIQNYPGCSGIDEDHVGSSSRFLPRNENRPIQKKLPVHQRLGPLHQDPIWREDEEDESRKQQWCPSGIFTKNHKRRVQRMWSREWFQEVHEEINHRLKRTKQEWRVKSKVVPTDEVEANKARWIAKGKTVESSSVNMVFVLPAEYCAEPTGVEIMEESLPKLVLSPKQVVVEKPEGTEHWHLKPLYVKGFVNGKPMSKILVDGGAAVNLMPYATFRKLGKNAEYLMKTNMVLKDFGGNPTEANGVLKIKITVGSKTVPTTFFVIDGKGSYGLLHGRDWIHANYCIPSTMHQSLIQWQGDQIEVVLADRSVNVANADLTIWEMDVIDCLSRNVWEGGYLKVSDHDIQLIGGEEPQLLLRGHHGGFEILRQEYYR</sequence>
<dbReference type="SUPFAM" id="SSF50630">
    <property type="entry name" value="Acid proteases"/>
    <property type="match status" value="1"/>
</dbReference>
<accession>Q33A45</accession>
<feature type="domain" description="Retrotransposon gag" evidence="2">
    <location>
        <begin position="211"/>
        <end position="292"/>
    </location>
</feature>
<proteinExistence type="predicted"/>
<dbReference type="PANTHER" id="PTHR33223">
    <property type="entry name" value="CCHC-TYPE DOMAIN-CONTAINING PROTEIN"/>
    <property type="match status" value="1"/>
</dbReference>
<feature type="region of interest" description="Disordered" evidence="1">
    <location>
        <begin position="471"/>
        <end position="500"/>
    </location>
</feature>